<sequence>MLRVFPDITVSPTALPSSIGVDTSRPDVDPPDLGRIVDPLTDATSEMDASDPVQTDKQPSVASPSLPSYKDTLSPPTGRMWLISSTMMNFSP</sequence>
<keyword evidence="3" id="KW-1185">Reference proteome</keyword>
<dbReference type="Proteomes" id="UP001396334">
    <property type="component" value="Unassembled WGS sequence"/>
</dbReference>
<organism evidence="2 3">
    <name type="scientific">Hibiscus sabdariffa</name>
    <name type="common">roselle</name>
    <dbReference type="NCBI Taxonomy" id="183260"/>
    <lineage>
        <taxon>Eukaryota</taxon>
        <taxon>Viridiplantae</taxon>
        <taxon>Streptophyta</taxon>
        <taxon>Embryophyta</taxon>
        <taxon>Tracheophyta</taxon>
        <taxon>Spermatophyta</taxon>
        <taxon>Magnoliopsida</taxon>
        <taxon>eudicotyledons</taxon>
        <taxon>Gunneridae</taxon>
        <taxon>Pentapetalae</taxon>
        <taxon>rosids</taxon>
        <taxon>malvids</taxon>
        <taxon>Malvales</taxon>
        <taxon>Malvaceae</taxon>
        <taxon>Malvoideae</taxon>
        <taxon>Hibiscus</taxon>
    </lineage>
</organism>
<gene>
    <name evidence="2" type="ORF">V6N11_031034</name>
</gene>
<proteinExistence type="predicted"/>
<evidence type="ECO:0000313" key="2">
    <source>
        <dbReference type="EMBL" id="KAK8490671.1"/>
    </source>
</evidence>
<feature type="region of interest" description="Disordered" evidence="1">
    <location>
        <begin position="13"/>
        <end position="74"/>
    </location>
</feature>
<feature type="compositionally biased region" description="Polar residues" evidence="1">
    <location>
        <begin position="52"/>
        <end position="66"/>
    </location>
</feature>
<evidence type="ECO:0000256" key="1">
    <source>
        <dbReference type="SAM" id="MobiDB-lite"/>
    </source>
</evidence>
<accession>A0ABR2ADF7</accession>
<dbReference type="EMBL" id="JBBPBN010000277">
    <property type="protein sequence ID" value="KAK8490671.1"/>
    <property type="molecule type" value="Genomic_DNA"/>
</dbReference>
<protein>
    <submittedName>
        <fullName evidence="2">Uncharacterized protein</fullName>
    </submittedName>
</protein>
<name>A0ABR2ADF7_9ROSI</name>
<reference evidence="2 3" key="1">
    <citation type="journal article" date="2024" name="G3 (Bethesda)">
        <title>Genome assembly of Hibiscus sabdariffa L. provides insights into metabolisms of medicinal natural products.</title>
        <authorList>
            <person name="Kim T."/>
        </authorList>
    </citation>
    <scope>NUCLEOTIDE SEQUENCE [LARGE SCALE GENOMIC DNA]</scope>
    <source>
        <strain evidence="2">TK-2024</strain>
        <tissue evidence="2">Old leaves</tissue>
    </source>
</reference>
<evidence type="ECO:0000313" key="3">
    <source>
        <dbReference type="Proteomes" id="UP001396334"/>
    </source>
</evidence>
<comment type="caution">
    <text evidence="2">The sequence shown here is derived from an EMBL/GenBank/DDBJ whole genome shotgun (WGS) entry which is preliminary data.</text>
</comment>